<reference evidence="1" key="1">
    <citation type="submission" date="2014-09" db="EMBL/GenBank/DDBJ databases">
        <authorList>
            <person name="Magalhaes I.L.F."/>
            <person name="Oliveira U."/>
            <person name="Santos F.R."/>
            <person name="Vidigal T.H.D.A."/>
            <person name="Brescovit A.D."/>
            <person name="Santos A.J."/>
        </authorList>
    </citation>
    <scope>NUCLEOTIDE SEQUENCE</scope>
    <source>
        <tissue evidence="1">Shoot tissue taken approximately 20 cm above the soil surface</tissue>
    </source>
</reference>
<dbReference type="AlphaFoldDB" id="A0A0A9CR85"/>
<accession>A0A0A9CR85</accession>
<proteinExistence type="predicted"/>
<name>A0A0A9CR85_ARUDO</name>
<reference evidence="1" key="2">
    <citation type="journal article" date="2015" name="Data Brief">
        <title>Shoot transcriptome of the giant reed, Arundo donax.</title>
        <authorList>
            <person name="Barrero R.A."/>
            <person name="Guerrero F.D."/>
            <person name="Moolhuijzen P."/>
            <person name="Goolsby J.A."/>
            <person name="Tidwell J."/>
            <person name="Bellgard S.E."/>
            <person name="Bellgard M.I."/>
        </authorList>
    </citation>
    <scope>NUCLEOTIDE SEQUENCE</scope>
    <source>
        <tissue evidence="1">Shoot tissue taken approximately 20 cm above the soil surface</tissue>
    </source>
</reference>
<organism evidence="1">
    <name type="scientific">Arundo donax</name>
    <name type="common">Giant reed</name>
    <name type="synonym">Donax arundinaceus</name>
    <dbReference type="NCBI Taxonomy" id="35708"/>
    <lineage>
        <taxon>Eukaryota</taxon>
        <taxon>Viridiplantae</taxon>
        <taxon>Streptophyta</taxon>
        <taxon>Embryophyta</taxon>
        <taxon>Tracheophyta</taxon>
        <taxon>Spermatophyta</taxon>
        <taxon>Magnoliopsida</taxon>
        <taxon>Liliopsida</taxon>
        <taxon>Poales</taxon>
        <taxon>Poaceae</taxon>
        <taxon>PACMAD clade</taxon>
        <taxon>Arundinoideae</taxon>
        <taxon>Arundineae</taxon>
        <taxon>Arundo</taxon>
    </lineage>
</organism>
<evidence type="ECO:0000313" key="1">
    <source>
        <dbReference type="EMBL" id="JAD76953.1"/>
    </source>
</evidence>
<dbReference type="EMBL" id="GBRH01220942">
    <property type="protein sequence ID" value="JAD76953.1"/>
    <property type="molecule type" value="Transcribed_RNA"/>
</dbReference>
<protein>
    <submittedName>
        <fullName evidence="1">Uncharacterized protein</fullName>
    </submittedName>
</protein>
<sequence length="38" mass="4334">MNQTIFQAEHIKHVGMYKPFLSLGDQKVRCLSTVIGDQ</sequence>